<name>A0ABY4GC08_9BACT</name>
<dbReference type="EMBL" id="CP095061">
    <property type="protein sequence ID" value="UOQ68440.1"/>
    <property type="molecule type" value="Genomic_DNA"/>
</dbReference>
<dbReference type="InterPro" id="IPR029058">
    <property type="entry name" value="AB_hydrolase_fold"/>
</dbReference>
<dbReference type="InterPro" id="IPR002470">
    <property type="entry name" value="Peptidase_S9A"/>
</dbReference>
<dbReference type="InterPro" id="IPR001375">
    <property type="entry name" value="Peptidase_S9_cat"/>
</dbReference>
<protein>
    <recommendedName>
        <fullName evidence="2">prolyl oligopeptidase</fullName>
        <ecNumber evidence="2">3.4.21.26</ecNumber>
    </recommendedName>
</protein>
<dbReference type="Gene3D" id="3.40.50.1820">
    <property type="entry name" value="alpha/beta hydrolase"/>
    <property type="match status" value="1"/>
</dbReference>
<accession>A0ABY4GC08</accession>
<dbReference type="PANTHER" id="PTHR42881">
    <property type="entry name" value="PROLYL ENDOPEPTIDASE"/>
    <property type="match status" value="1"/>
</dbReference>
<dbReference type="InterPro" id="IPR051167">
    <property type="entry name" value="Prolyl_oligopep/macrocyclase"/>
</dbReference>
<dbReference type="EC" id="3.4.21.26" evidence="2"/>
<organism evidence="4 5">
    <name type="scientific">Hymenobacter volaticus</name>
    <dbReference type="NCBI Taxonomy" id="2932254"/>
    <lineage>
        <taxon>Bacteria</taxon>
        <taxon>Pseudomonadati</taxon>
        <taxon>Bacteroidota</taxon>
        <taxon>Cytophagia</taxon>
        <taxon>Cytophagales</taxon>
        <taxon>Hymenobacteraceae</taxon>
        <taxon>Hymenobacter</taxon>
    </lineage>
</organism>
<evidence type="ECO:0000256" key="2">
    <source>
        <dbReference type="ARBA" id="ARBA00011897"/>
    </source>
</evidence>
<sequence length="224" mass="24057">MPTFLLWTQQGGILACPHVRGGGELGEAWHKAGQKTTKPNTWKDLIACADYLVKNQYTSPGKVAINGGSAGGILIGRAMTERPDLFAVAIPEVGILNAVRMENSPNGPANTPEFGTMQKEEEAKGLLEMDAYQHLTPGTKYPATLVTAGFNDPRVIAWQPAKFAARLQASNTSGKPILFFTDYDAGHGIGDSRRKQFESIADLLAFGLWQTGAPGFQPLTTAVK</sequence>
<proteinExistence type="predicted"/>
<dbReference type="PRINTS" id="PR00862">
    <property type="entry name" value="PROLIGOPTASE"/>
</dbReference>
<evidence type="ECO:0000259" key="3">
    <source>
        <dbReference type="Pfam" id="PF00326"/>
    </source>
</evidence>
<feature type="domain" description="Peptidase S9 prolyl oligopeptidase catalytic" evidence="3">
    <location>
        <begin position="5"/>
        <end position="209"/>
    </location>
</feature>
<comment type="catalytic activity">
    <reaction evidence="1">
        <text>Hydrolysis of Pro-|-Xaa &gt;&gt; Ala-|-Xaa in oligopeptides.</text>
        <dbReference type="EC" id="3.4.21.26"/>
    </reaction>
</comment>
<keyword evidence="5" id="KW-1185">Reference proteome</keyword>
<dbReference type="PANTHER" id="PTHR42881:SF2">
    <property type="entry name" value="PROLYL ENDOPEPTIDASE"/>
    <property type="match status" value="1"/>
</dbReference>
<gene>
    <name evidence="4" type="ORF">MUN86_03515</name>
</gene>
<evidence type="ECO:0000256" key="1">
    <source>
        <dbReference type="ARBA" id="ARBA00001070"/>
    </source>
</evidence>
<reference evidence="4" key="1">
    <citation type="submission" date="2022-04" db="EMBL/GenBank/DDBJ databases">
        <title>Hymenobacter sp. isolated from the air.</title>
        <authorList>
            <person name="Won M."/>
            <person name="Lee C.-M."/>
            <person name="Woen H.-Y."/>
            <person name="Kwon S.-W."/>
        </authorList>
    </citation>
    <scope>NUCLEOTIDE SEQUENCE</scope>
    <source>
        <strain evidence="4">5420S-77</strain>
    </source>
</reference>
<dbReference type="Proteomes" id="UP000830401">
    <property type="component" value="Chromosome"/>
</dbReference>
<evidence type="ECO:0000313" key="4">
    <source>
        <dbReference type="EMBL" id="UOQ68440.1"/>
    </source>
</evidence>
<dbReference type="Pfam" id="PF00326">
    <property type="entry name" value="Peptidase_S9"/>
    <property type="match status" value="1"/>
</dbReference>
<evidence type="ECO:0000313" key="5">
    <source>
        <dbReference type="Proteomes" id="UP000830401"/>
    </source>
</evidence>
<dbReference type="SUPFAM" id="SSF53474">
    <property type="entry name" value="alpha/beta-Hydrolases"/>
    <property type="match status" value="1"/>
</dbReference>